<comment type="caution">
    <text evidence="1">The sequence shown here is derived from an EMBL/GenBank/DDBJ whole genome shotgun (WGS) entry which is preliminary data.</text>
</comment>
<gene>
    <name evidence="1" type="ORF">AK812_SmicGene38721</name>
</gene>
<reference evidence="1 2" key="1">
    <citation type="submission" date="2016-02" db="EMBL/GenBank/DDBJ databases">
        <title>Genome analysis of coral dinoflagellate symbionts highlights evolutionary adaptations to a symbiotic lifestyle.</title>
        <authorList>
            <person name="Aranda M."/>
            <person name="Li Y."/>
            <person name="Liew Y.J."/>
            <person name="Baumgarten S."/>
            <person name="Simakov O."/>
            <person name="Wilson M."/>
            <person name="Piel J."/>
            <person name="Ashoor H."/>
            <person name="Bougouffa S."/>
            <person name="Bajic V.B."/>
            <person name="Ryu T."/>
            <person name="Ravasi T."/>
            <person name="Bayer T."/>
            <person name="Micklem G."/>
            <person name="Kim H."/>
            <person name="Bhak J."/>
            <person name="Lajeunesse T.C."/>
            <person name="Voolstra C.R."/>
        </authorList>
    </citation>
    <scope>NUCLEOTIDE SEQUENCE [LARGE SCALE GENOMIC DNA]</scope>
    <source>
        <strain evidence="1 2">CCMP2467</strain>
    </source>
</reference>
<protein>
    <submittedName>
        <fullName evidence="1">Uncharacterized protein</fullName>
    </submittedName>
</protein>
<evidence type="ECO:0000313" key="2">
    <source>
        <dbReference type="Proteomes" id="UP000186817"/>
    </source>
</evidence>
<name>A0A1Q9CD19_SYMMI</name>
<dbReference type="Proteomes" id="UP000186817">
    <property type="component" value="Unassembled WGS sequence"/>
</dbReference>
<dbReference type="EMBL" id="LSRX01001342">
    <property type="protein sequence ID" value="OLP80820.1"/>
    <property type="molecule type" value="Genomic_DNA"/>
</dbReference>
<dbReference type="AlphaFoldDB" id="A0A1Q9CD19"/>
<evidence type="ECO:0000313" key="1">
    <source>
        <dbReference type="EMBL" id="OLP80820.1"/>
    </source>
</evidence>
<proteinExistence type="predicted"/>
<sequence length="102" mass="12163">MSMWLVDFERPLPSLAVHPFVGSLPRRSTVWSHEISTYMTELEFNRTFFNVPDPRAPEKQRARSLPAMRGKLESADEAHRVNAIWRSYTRYVLQRLDDWRRT</sequence>
<organism evidence="1 2">
    <name type="scientific">Symbiodinium microadriaticum</name>
    <name type="common">Dinoflagellate</name>
    <name type="synonym">Zooxanthella microadriatica</name>
    <dbReference type="NCBI Taxonomy" id="2951"/>
    <lineage>
        <taxon>Eukaryota</taxon>
        <taxon>Sar</taxon>
        <taxon>Alveolata</taxon>
        <taxon>Dinophyceae</taxon>
        <taxon>Suessiales</taxon>
        <taxon>Symbiodiniaceae</taxon>
        <taxon>Symbiodinium</taxon>
    </lineage>
</organism>
<accession>A0A1Q9CD19</accession>
<keyword evidence="2" id="KW-1185">Reference proteome</keyword>